<keyword evidence="1" id="KW-0143">Chaperone</keyword>
<evidence type="ECO:0000256" key="2">
    <source>
        <dbReference type="SAM" id="MobiDB-lite"/>
    </source>
</evidence>
<dbReference type="Pfam" id="PF00226">
    <property type="entry name" value="DnaJ"/>
    <property type="match status" value="1"/>
</dbReference>
<dbReference type="CDD" id="cd06257">
    <property type="entry name" value="DnaJ"/>
    <property type="match status" value="1"/>
</dbReference>
<accession>A0A1D2AGS5</accession>
<evidence type="ECO:0000256" key="1">
    <source>
        <dbReference type="ARBA" id="ARBA00023186"/>
    </source>
</evidence>
<feature type="non-terminal residue" evidence="4">
    <location>
        <position position="1"/>
    </location>
</feature>
<dbReference type="GO" id="GO:0051082">
    <property type="term" value="F:unfolded protein binding"/>
    <property type="evidence" value="ECO:0007669"/>
    <property type="project" value="TreeGrafter"/>
</dbReference>
<feature type="compositionally biased region" description="Basic and acidic residues" evidence="2">
    <location>
        <begin position="312"/>
        <end position="329"/>
    </location>
</feature>
<dbReference type="InterPro" id="IPR001623">
    <property type="entry name" value="DnaJ_domain"/>
</dbReference>
<dbReference type="GO" id="GO:0042026">
    <property type="term" value="P:protein refolding"/>
    <property type="evidence" value="ECO:0007669"/>
    <property type="project" value="TreeGrafter"/>
</dbReference>
<dbReference type="GO" id="GO:0005737">
    <property type="term" value="C:cytoplasm"/>
    <property type="evidence" value="ECO:0007669"/>
    <property type="project" value="TreeGrafter"/>
</dbReference>
<dbReference type="InterPro" id="IPR018253">
    <property type="entry name" value="DnaJ_domain_CS"/>
</dbReference>
<dbReference type="AlphaFoldDB" id="A0A1D2AGS5"/>
<evidence type="ECO:0000259" key="3">
    <source>
        <dbReference type="PROSITE" id="PS50076"/>
    </source>
</evidence>
<dbReference type="PANTHER" id="PTHR43096:SF52">
    <property type="entry name" value="DNAJ HOMOLOG 1, MITOCHONDRIAL-RELATED"/>
    <property type="match status" value="1"/>
</dbReference>
<dbReference type="InterPro" id="IPR036869">
    <property type="entry name" value="J_dom_sf"/>
</dbReference>
<gene>
    <name evidence="4" type="ORF">g.50220</name>
</gene>
<dbReference type="PANTHER" id="PTHR43096">
    <property type="entry name" value="DNAJ HOMOLOG 1, MITOCHONDRIAL-RELATED"/>
    <property type="match status" value="1"/>
</dbReference>
<proteinExistence type="predicted"/>
<organism evidence="4">
    <name type="scientific">Auxenochlorella protothecoides</name>
    <name type="common">Green microalga</name>
    <name type="synonym">Chlorella protothecoides</name>
    <dbReference type="NCBI Taxonomy" id="3075"/>
    <lineage>
        <taxon>Eukaryota</taxon>
        <taxon>Viridiplantae</taxon>
        <taxon>Chlorophyta</taxon>
        <taxon>core chlorophytes</taxon>
        <taxon>Trebouxiophyceae</taxon>
        <taxon>Chlorellales</taxon>
        <taxon>Chlorellaceae</taxon>
        <taxon>Auxenochlorella</taxon>
    </lineage>
</organism>
<dbReference type="EMBL" id="GDKF01000206">
    <property type="protein sequence ID" value="JAT78416.1"/>
    <property type="molecule type" value="Transcribed_RNA"/>
</dbReference>
<protein>
    <recommendedName>
        <fullName evidence="3">J domain-containing protein</fullName>
    </recommendedName>
</protein>
<name>A0A1D2AGS5_AUXPR</name>
<feature type="domain" description="J" evidence="3">
    <location>
        <begin position="227"/>
        <end position="291"/>
    </location>
</feature>
<dbReference type="SUPFAM" id="SSF46565">
    <property type="entry name" value="Chaperone J-domain"/>
    <property type="match status" value="1"/>
</dbReference>
<feature type="region of interest" description="Disordered" evidence="2">
    <location>
        <begin position="289"/>
        <end position="353"/>
    </location>
</feature>
<dbReference type="PROSITE" id="PS00636">
    <property type="entry name" value="DNAJ_1"/>
    <property type="match status" value="1"/>
</dbReference>
<dbReference type="PROSITE" id="PS50076">
    <property type="entry name" value="DNAJ_2"/>
    <property type="match status" value="1"/>
</dbReference>
<dbReference type="SMART" id="SM00271">
    <property type="entry name" value="DnaJ"/>
    <property type="match status" value="1"/>
</dbReference>
<evidence type="ECO:0000313" key="4">
    <source>
        <dbReference type="EMBL" id="JAT78416.1"/>
    </source>
</evidence>
<feature type="region of interest" description="Disordered" evidence="2">
    <location>
        <begin position="195"/>
        <end position="231"/>
    </location>
</feature>
<dbReference type="Gene3D" id="1.10.287.110">
    <property type="entry name" value="DnaJ domain"/>
    <property type="match status" value="1"/>
</dbReference>
<reference evidence="4" key="1">
    <citation type="submission" date="2015-08" db="EMBL/GenBank/DDBJ databases">
        <authorList>
            <person name="Babu N.S."/>
            <person name="Beckwith C.J."/>
            <person name="Beseler K.G."/>
            <person name="Brison A."/>
            <person name="Carone J.V."/>
            <person name="Caskin T.P."/>
            <person name="Diamond M."/>
            <person name="Durham M.E."/>
            <person name="Foxe J.M."/>
            <person name="Go M."/>
            <person name="Henderson B.A."/>
            <person name="Jones I.B."/>
            <person name="McGettigan J.A."/>
            <person name="Micheletti S.J."/>
            <person name="Nasrallah M.E."/>
            <person name="Ortiz D."/>
            <person name="Piller C.R."/>
            <person name="Privatt S.R."/>
            <person name="Schneider S.L."/>
            <person name="Sharp S."/>
            <person name="Smith T.C."/>
            <person name="Stanton J.D."/>
            <person name="Ullery H.E."/>
            <person name="Wilson R.J."/>
            <person name="Serrano M.G."/>
            <person name="Buck G."/>
            <person name="Lee V."/>
            <person name="Wang Y."/>
            <person name="Carvalho R."/>
            <person name="Voegtly L."/>
            <person name="Shi R."/>
            <person name="Duckworth R."/>
            <person name="Johnson A."/>
            <person name="Loviza R."/>
            <person name="Walstead R."/>
            <person name="Shah Z."/>
            <person name="Kiflezghi M."/>
            <person name="Wade K."/>
            <person name="Ball S.L."/>
            <person name="Bradley K.W."/>
            <person name="Asai D.J."/>
            <person name="Bowman C.A."/>
            <person name="Russell D.A."/>
            <person name="Pope W.H."/>
            <person name="Jacobs-Sera D."/>
            <person name="Hendrix R.W."/>
            <person name="Hatfull G.F."/>
        </authorList>
    </citation>
    <scope>NUCLEOTIDE SEQUENCE</scope>
</reference>
<dbReference type="PRINTS" id="PR00625">
    <property type="entry name" value="JDOMAIN"/>
</dbReference>
<sequence length="471" mass="50726">CQQYMATHAIRSNTSRILRNMKTLAPCKSLQPRTEAGAPCLGKGSPRPPCPMRRRQKGCGSWRCKPIACHASSPRDVDAVQEGMSRSVNQLCTDALRAMLAGDERAAGREAAKCRDLAVRVAGAGRQPSGHQYHQTVAFLSVLEQMLQHNMPSTHALDEQHARSLDRLLNQISGSEWKVGDGDQAAQEPQFSTWEEALGGGPHPGAAGPRRDPPPDASRSQPGRHTALYNDLGVTGGATRADIRAAFRKGALTWHPDVNAAPEAPARFARLAEAYEVLYDEELRRSYDREGPRGVEAAVRSRASGAGVGTSEARRAWDEFKPFRKESRRTQARAAAGPGSGSDGSPPTPSSGAIPVGSVVQYALSPAVLALEEGHRSSGIGLLVGRNMDRGDASRLPPERLGLCEVEAFRQTEAGSSCWCPDDLASPAFCHLDDLRPIPVAAYDARFDRWTIEEVLPDGCAGPDLPEEIIL</sequence>